<dbReference type="PANTHER" id="PTHR19367">
    <property type="entry name" value="T-CELL RECEPTOR ALPHA CHAIN V REGION"/>
    <property type="match status" value="1"/>
</dbReference>
<dbReference type="Ensembl" id="ENSSLDT00000021503.1">
    <property type="protein sequence ID" value="ENSSLDP00000020809.1"/>
    <property type="gene ID" value="ENSSLDG00000016269.1"/>
</dbReference>
<keyword evidence="1" id="KW-0732">Signal</keyword>
<dbReference type="GO" id="GO:0042101">
    <property type="term" value="C:T cell receptor complex"/>
    <property type="evidence" value="ECO:0007669"/>
    <property type="project" value="UniProtKB-KW"/>
</dbReference>
<evidence type="ECO:0000256" key="3">
    <source>
        <dbReference type="ARBA" id="ARBA00023170"/>
    </source>
</evidence>
<name>A0A3B4YCM3_SERLL</name>
<reference evidence="7" key="1">
    <citation type="submission" date="2025-08" db="UniProtKB">
        <authorList>
            <consortium name="Ensembl"/>
        </authorList>
    </citation>
    <scope>IDENTIFICATION</scope>
</reference>
<dbReference type="Pfam" id="PF13966">
    <property type="entry name" value="zf-RVT"/>
    <property type="match status" value="1"/>
</dbReference>
<dbReference type="InterPro" id="IPR013783">
    <property type="entry name" value="Ig-like_fold"/>
</dbReference>
<dbReference type="InterPro" id="IPR003599">
    <property type="entry name" value="Ig_sub"/>
</dbReference>
<protein>
    <recommendedName>
        <fullName evidence="6">Ig-like domain-containing protein</fullName>
    </recommendedName>
</protein>
<reference evidence="7" key="2">
    <citation type="submission" date="2025-09" db="UniProtKB">
        <authorList>
            <consortium name="Ensembl"/>
        </authorList>
    </citation>
    <scope>IDENTIFICATION</scope>
</reference>
<evidence type="ECO:0000256" key="2">
    <source>
        <dbReference type="ARBA" id="ARBA00023130"/>
    </source>
</evidence>
<dbReference type="InterPro" id="IPR007110">
    <property type="entry name" value="Ig-like_dom"/>
</dbReference>
<dbReference type="PANTHER" id="PTHR19367:SF18">
    <property type="entry name" value="T CELL RECEPTOR ALPHA VARIABLE 16"/>
    <property type="match status" value="1"/>
</dbReference>
<keyword evidence="5" id="KW-1279">T cell receptor</keyword>
<dbReference type="InterPro" id="IPR013106">
    <property type="entry name" value="Ig_V-set"/>
</dbReference>
<keyword evidence="2" id="KW-1064">Adaptive immunity</keyword>
<keyword evidence="4" id="KW-0393">Immunoglobulin domain</keyword>
<keyword evidence="3" id="KW-0675">Receptor</keyword>
<feature type="domain" description="Ig-like" evidence="6">
    <location>
        <begin position="12"/>
        <end position="113"/>
    </location>
</feature>
<evidence type="ECO:0000256" key="4">
    <source>
        <dbReference type="ARBA" id="ARBA00023319"/>
    </source>
</evidence>
<dbReference type="InterPro" id="IPR026960">
    <property type="entry name" value="RVT-Znf"/>
</dbReference>
<dbReference type="SMART" id="SM00409">
    <property type="entry name" value="IG"/>
    <property type="match status" value="1"/>
</dbReference>
<keyword evidence="5" id="KW-0391">Immunity</keyword>
<evidence type="ECO:0000256" key="1">
    <source>
        <dbReference type="ARBA" id="ARBA00022729"/>
    </source>
</evidence>
<evidence type="ECO:0000256" key="5">
    <source>
        <dbReference type="ARBA" id="ARBA00043266"/>
    </source>
</evidence>
<dbReference type="PROSITE" id="PS50835">
    <property type="entry name" value="IG_LIKE"/>
    <property type="match status" value="1"/>
</dbReference>
<dbReference type="InterPro" id="IPR036179">
    <property type="entry name" value="Ig-like_dom_sf"/>
</dbReference>
<proteinExistence type="predicted"/>
<dbReference type="SUPFAM" id="SSF48726">
    <property type="entry name" value="Immunoglobulin"/>
    <property type="match status" value="1"/>
</dbReference>
<sequence length="311" mass="34839">GDGCPLQLLLQPGKAERTEEIYTFVLMGSEGDTVTLSCNYSGSVHYLYWYQQKSSSSPQFLIADYSENTPGLSLQHDKKTREFHLNISSAAVTDSAVYYCLTQGGPFPNLQLTPQLGEASGPLLERATTVSLHSNNKKTLYNNCVKVICRKDLEKRTECAWSRRIGDGVAPCWEILYTPPIKKQTAHLQWRDLHGAIACNAVVSVMNPALSNVCPFCGHPETIFHLFIECERLLNFHTLLSQVFSSFNVQFSEKVFIYGSKERKENKKKWQLLNFVSGTAKLAIYVSRGNKVEERRVRTQPQCGAATSAAD</sequence>
<evidence type="ECO:0000313" key="8">
    <source>
        <dbReference type="Proteomes" id="UP000261360"/>
    </source>
</evidence>
<dbReference type="GO" id="GO:0002250">
    <property type="term" value="P:adaptive immune response"/>
    <property type="evidence" value="ECO:0007669"/>
    <property type="project" value="UniProtKB-KW"/>
</dbReference>
<dbReference type="Pfam" id="PF07686">
    <property type="entry name" value="V-set"/>
    <property type="match status" value="1"/>
</dbReference>
<dbReference type="Proteomes" id="UP000261360">
    <property type="component" value="Unplaced"/>
</dbReference>
<dbReference type="AlphaFoldDB" id="A0A3B4YCM3"/>
<keyword evidence="8" id="KW-1185">Reference proteome</keyword>
<accession>A0A3B4YCM3</accession>
<dbReference type="SMART" id="SM00406">
    <property type="entry name" value="IGv"/>
    <property type="match status" value="1"/>
</dbReference>
<organism evidence="7 8">
    <name type="scientific">Seriola lalandi dorsalis</name>
    <dbReference type="NCBI Taxonomy" id="1841481"/>
    <lineage>
        <taxon>Eukaryota</taxon>
        <taxon>Metazoa</taxon>
        <taxon>Chordata</taxon>
        <taxon>Craniata</taxon>
        <taxon>Vertebrata</taxon>
        <taxon>Euteleostomi</taxon>
        <taxon>Actinopterygii</taxon>
        <taxon>Neopterygii</taxon>
        <taxon>Teleostei</taxon>
        <taxon>Neoteleostei</taxon>
        <taxon>Acanthomorphata</taxon>
        <taxon>Carangaria</taxon>
        <taxon>Carangiformes</taxon>
        <taxon>Carangidae</taxon>
        <taxon>Seriola</taxon>
    </lineage>
</organism>
<evidence type="ECO:0000313" key="7">
    <source>
        <dbReference type="Ensembl" id="ENSSLDP00000020809.1"/>
    </source>
</evidence>
<dbReference type="Gene3D" id="2.60.40.10">
    <property type="entry name" value="Immunoglobulins"/>
    <property type="match status" value="1"/>
</dbReference>
<dbReference type="InterPro" id="IPR051287">
    <property type="entry name" value="TCR_variable_region"/>
</dbReference>
<dbReference type="GeneTree" id="ENSGT01030000234824"/>
<evidence type="ECO:0000259" key="6">
    <source>
        <dbReference type="PROSITE" id="PS50835"/>
    </source>
</evidence>